<dbReference type="GO" id="GO:0000184">
    <property type="term" value="P:nuclear-transcribed mRNA catabolic process, nonsense-mediated decay"/>
    <property type="evidence" value="ECO:0007669"/>
    <property type="project" value="InterPro"/>
</dbReference>
<dbReference type="InterPro" id="IPR003890">
    <property type="entry name" value="MIF4G-like_typ-3"/>
</dbReference>
<evidence type="ECO:0000256" key="4">
    <source>
        <dbReference type="SAM" id="MobiDB-lite"/>
    </source>
</evidence>
<dbReference type="Pfam" id="PF04050">
    <property type="entry name" value="Upf2"/>
    <property type="match status" value="1"/>
</dbReference>
<dbReference type="PANTHER" id="PTHR12839">
    <property type="entry name" value="NONSENSE-MEDIATED MRNA DECAY PROTEIN 2 UP-FRAMESHIFT SUPPRESSOR 2"/>
    <property type="match status" value="1"/>
</dbReference>
<evidence type="ECO:0000256" key="1">
    <source>
        <dbReference type="ARBA" id="ARBA00004496"/>
    </source>
</evidence>
<feature type="domain" description="MIF4G" evidence="5">
    <location>
        <begin position="617"/>
        <end position="822"/>
    </location>
</feature>
<proteinExistence type="predicted"/>
<dbReference type="EMBL" id="MCOG01000050">
    <property type="protein sequence ID" value="ORY66743.1"/>
    <property type="molecule type" value="Genomic_DNA"/>
</dbReference>
<evidence type="ECO:0000313" key="7">
    <source>
        <dbReference type="Proteomes" id="UP000193920"/>
    </source>
</evidence>
<feature type="region of interest" description="Disordered" evidence="4">
    <location>
        <begin position="392"/>
        <end position="411"/>
    </location>
</feature>
<dbReference type="InterPro" id="IPR016024">
    <property type="entry name" value="ARM-type_fold"/>
</dbReference>
<dbReference type="STRING" id="1754190.A0A1Y2E599"/>
<sequence>MNAKRKELRALNEAAWEKRIDIKSLKLEKYIAEVVSAIAEAKLKNQADIAAAVEICSLLHQRFTDFSKLLQDALLKQLNPGSYSSNNISGEQKEKEDSARLARQKSVLPLFIELYLVNVFRDISLNKEKEMLVVTVLKKLLSIGKNIHNNIALAVIVMSNYGRELTGIIPQKQEVKEDDKKDEKEDDSSKSETISTKEENKSNDDDDIISVPNEVKDRLKVYISDYCNAVETQLNKAYENLKKMEKSNHENSIAHGKINEERKEKYQKFQKVFENYYNNAKILFKYVNKTIPEFKDDEDDSLGISFKISLNDKKLDTFQSDIWEDEDSKVFYEQTIDLKLMIPKNLLKSKKEKKSENDIKDSEKSSNENLEQASPFAISELELEKILKEKSEKMEKNGDIDEVEPEDEPMTVEDKRNINPLALESILERLPYALNRDAIDQIAVDFCFVNNKVNVPRQRLDLLPYYSRLISTLNRCFPEIGESVINELEAEFHRLQRKGDQMFHEEKIKNIRFIGELTKFRVTPLHVVFHCIQVLLGNFNGFNIDILCSLLETCGRFLYRVPETKVRLGNMLEIMMRKKAKQHIDNRQNLLIENAYYQCNPPEKIIKPAKQRSPIELYIRKMIYEDLGKYTVDRISKQFRKLNWDDPDVLRVIFKVFFKIWKLKYINIHLMSYLVVDLSHYHPDFGVAVVDNTIEDIRIGLEQNNYKHNQRRLAMIKFLGELWIYHMIETDTIFDILYTLVTFGHDQGKPRPDELCPLDAPHDYFRIRLICTLLDTCGTCLKEDSRLNIFLVLFQVYIKTKFQPPTDILFLIQDIFEVFQPNKKLFNTYEEACIELDRLVLEDRKRNEPKVIYDGTKSAPEEEADNDNDNDNDDDDDDDDDDENDDDDDNNDEVINHEEDEDNEDDENENNENEDEILGDGNDEDVVVYNQDDLKPTEEEEEEYKREFHQIMQESLDSRKNERKIQQFDIPIPMGIKKDLRDNNSDSQDDDSEEEKIMLNLYSKSLSVPNDCLFAVSARNQREIERKEQMKLKKLVLNYEEQEEKIRHNKRRMDNRRYYRDIWQ</sequence>
<feature type="region of interest" description="Disordered" evidence="4">
    <location>
        <begin position="173"/>
        <end position="209"/>
    </location>
</feature>
<feature type="region of interest" description="Disordered" evidence="4">
    <location>
        <begin position="351"/>
        <end position="371"/>
    </location>
</feature>
<evidence type="ECO:0000256" key="3">
    <source>
        <dbReference type="SAM" id="Coils"/>
    </source>
</evidence>
<dbReference type="AlphaFoldDB" id="A0A1Y2E599"/>
<feature type="compositionally biased region" description="Acidic residues" evidence="4">
    <location>
        <begin position="861"/>
        <end position="926"/>
    </location>
</feature>
<dbReference type="SUPFAM" id="SSF48371">
    <property type="entry name" value="ARM repeat"/>
    <property type="match status" value="2"/>
</dbReference>
<dbReference type="OrthoDB" id="27832at2759"/>
<comment type="subcellular location">
    <subcellularLocation>
        <location evidence="1">Cytoplasm</location>
    </subcellularLocation>
</comment>
<dbReference type="Proteomes" id="UP000193920">
    <property type="component" value="Unassembled WGS sequence"/>
</dbReference>
<organism evidence="6 7">
    <name type="scientific">Neocallimastix californiae</name>
    <dbReference type="NCBI Taxonomy" id="1754190"/>
    <lineage>
        <taxon>Eukaryota</taxon>
        <taxon>Fungi</taxon>
        <taxon>Fungi incertae sedis</taxon>
        <taxon>Chytridiomycota</taxon>
        <taxon>Chytridiomycota incertae sedis</taxon>
        <taxon>Neocallimastigomycetes</taxon>
        <taxon>Neocallimastigales</taxon>
        <taxon>Neocallimastigaceae</taxon>
        <taxon>Neocallimastix</taxon>
    </lineage>
</organism>
<feature type="coiled-coil region" evidence="3">
    <location>
        <begin position="1025"/>
        <end position="1052"/>
    </location>
</feature>
<comment type="caution">
    <text evidence="6">The sequence shown here is derived from an EMBL/GenBank/DDBJ whole genome shotgun (WGS) entry which is preliminary data.</text>
</comment>
<name>A0A1Y2E599_9FUNG</name>
<feature type="compositionally biased region" description="Acidic residues" evidence="4">
    <location>
        <begin position="400"/>
        <end position="411"/>
    </location>
</feature>
<dbReference type="InterPro" id="IPR039762">
    <property type="entry name" value="Nmd2/UPF2"/>
</dbReference>
<evidence type="ECO:0000313" key="6">
    <source>
        <dbReference type="EMBL" id="ORY66743.1"/>
    </source>
</evidence>
<dbReference type="Pfam" id="PF02854">
    <property type="entry name" value="MIF4G"/>
    <property type="match status" value="3"/>
</dbReference>
<feature type="region of interest" description="Disordered" evidence="4">
    <location>
        <begin position="851"/>
        <end position="926"/>
    </location>
</feature>
<dbReference type="Gene3D" id="1.25.40.180">
    <property type="match status" value="3"/>
</dbReference>
<keyword evidence="7" id="KW-1185">Reference proteome</keyword>
<evidence type="ECO:0000256" key="2">
    <source>
        <dbReference type="ARBA" id="ARBA00022490"/>
    </source>
</evidence>
<dbReference type="GO" id="GO:0003723">
    <property type="term" value="F:RNA binding"/>
    <property type="evidence" value="ECO:0007669"/>
    <property type="project" value="InterPro"/>
</dbReference>
<feature type="domain" description="MIF4G" evidence="5">
    <location>
        <begin position="424"/>
        <end position="602"/>
    </location>
</feature>
<keyword evidence="3" id="KW-0175">Coiled coil</keyword>
<gene>
    <name evidence="6" type="ORF">LY90DRAFT_700630</name>
</gene>
<dbReference type="PANTHER" id="PTHR12839:SF7">
    <property type="entry name" value="REGULATOR OF NONSENSE TRANSCRIPTS 2"/>
    <property type="match status" value="1"/>
</dbReference>
<accession>A0A1Y2E599</accession>
<feature type="compositionally biased region" description="Basic and acidic residues" evidence="4">
    <location>
        <begin position="173"/>
        <end position="203"/>
    </location>
</feature>
<dbReference type="GO" id="GO:0005737">
    <property type="term" value="C:cytoplasm"/>
    <property type="evidence" value="ECO:0007669"/>
    <property type="project" value="UniProtKB-SubCell"/>
</dbReference>
<reference evidence="6 7" key="1">
    <citation type="submission" date="2016-08" db="EMBL/GenBank/DDBJ databases">
        <title>A Parts List for Fungal Cellulosomes Revealed by Comparative Genomics.</title>
        <authorList>
            <consortium name="DOE Joint Genome Institute"/>
            <person name="Haitjema C.H."/>
            <person name="Gilmore S.P."/>
            <person name="Henske J.K."/>
            <person name="Solomon K.V."/>
            <person name="De Groot R."/>
            <person name="Kuo A."/>
            <person name="Mondo S.J."/>
            <person name="Salamov A.A."/>
            <person name="Labutti K."/>
            <person name="Zhao Z."/>
            <person name="Chiniquy J."/>
            <person name="Barry K."/>
            <person name="Brewer H.M."/>
            <person name="Purvine S.O."/>
            <person name="Wright A.T."/>
            <person name="Boxma B."/>
            <person name="Van Alen T."/>
            <person name="Hackstein J.H."/>
            <person name="Baker S.E."/>
            <person name="Grigoriev I.V."/>
            <person name="O'Malley M.A."/>
        </authorList>
    </citation>
    <scope>NUCLEOTIDE SEQUENCE [LARGE SCALE GENOMIC DNA]</scope>
    <source>
        <strain evidence="6 7">G1</strain>
    </source>
</reference>
<protein>
    <submittedName>
        <fullName evidence="6">ARM repeat-containing protein</fullName>
    </submittedName>
</protein>
<dbReference type="GO" id="GO:0035145">
    <property type="term" value="C:exon-exon junction complex"/>
    <property type="evidence" value="ECO:0007669"/>
    <property type="project" value="TreeGrafter"/>
</dbReference>
<dbReference type="SMART" id="SM00543">
    <property type="entry name" value="MIF4G"/>
    <property type="match status" value="2"/>
</dbReference>
<feature type="region of interest" description="Disordered" evidence="4">
    <location>
        <begin position="970"/>
        <end position="992"/>
    </location>
</feature>
<keyword evidence="2" id="KW-0963">Cytoplasm</keyword>
<dbReference type="InterPro" id="IPR007193">
    <property type="entry name" value="Upf2/Nmd2_C"/>
</dbReference>
<evidence type="ECO:0000259" key="5">
    <source>
        <dbReference type="SMART" id="SM00543"/>
    </source>
</evidence>
<feature type="compositionally biased region" description="Basic and acidic residues" evidence="4">
    <location>
        <begin position="353"/>
        <end position="366"/>
    </location>
</feature>